<protein>
    <recommendedName>
        <fullName evidence="3">LppM domain-containing protein</fullName>
    </recommendedName>
</protein>
<accession>C7R2S3</accession>
<reference evidence="4 5" key="1">
    <citation type="journal article" date="2009" name="Stand. Genomic Sci.">
        <title>Complete genome sequence of Jonesia denitrificans type strain (Prevot 55134).</title>
        <authorList>
            <person name="Pukall R."/>
            <person name="Gehrich-Schroter G."/>
            <person name="Lapidus A."/>
            <person name="Nolan M."/>
            <person name="Glavina Del Rio T."/>
            <person name="Lucas S."/>
            <person name="Chen F."/>
            <person name="Tice H."/>
            <person name="Pitluck S."/>
            <person name="Cheng J.F."/>
            <person name="Copeland A."/>
            <person name="Saunders E."/>
            <person name="Brettin T."/>
            <person name="Detter J.C."/>
            <person name="Bruce D."/>
            <person name="Goodwin L."/>
            <person name="Pati A."/>
            <person name="Ivanova N."/>
            <person name="Mavromatis K."/>
            <person name="Ovchinnikova G."/>
            <person name="Chen A."/>
            <person name="Palaniappan K."/>
            <person name="Land M."/>
            <person name="Hauser L."/>
            <person name="Chang Y.J."/>
            <person name="Jeffries C.D."/>
            <person name="Chain P."/>
            <person name="Goker M."/>
            <person name="Bristow J."/>
            <person name="Eisen J.A."/>
            <person name="Markowitz V."/>
            <person name="Hugenholtz P."/>
            <person name="Kyrpides N.C."/>
            <person name="Klenk H.P."/>
            <person name="Han C."/>
        </authorList>
    </citation>
    <scope>NUCLEOTIDE SEQUENCE [LARGE SCALE GENOMIC DNA]</scope>
    <source>
        <strain evidence="5">ATCC 14870 / DSM 20603 / BCRC 15368 / CIP 55.134 / JCM 11481 / NBRC 15587 / NCTC 10816 / Prevot 55134</strain>
    </source>
</reference>
<gene>
    <name evidence="4" type="ordered locus">Jden_2432</name>
</gene>
<dbReference type="HOGENOM" id="CLU_968724_0_0_11"/>
<dbReference type="STRING" id="471856.Jden_2432"/>
<dbReference type="Pfam" id="PF21946">
    <property type="entry name" value="LppM"/>
    <property type="match status" value="1"/>
</dbReference>
<keyword evidence="5" id="KW-1185">Reference proteome</keyword>
<name>C7R2S3_JONDD</name>
<keyword evidence="2" id="KW-1133">Transmembrane helix</keyword>
<feature type="region of interest" description="Disordered" evidence="1">
    <location>
        <begin position="239"/>
        <end position="313"/>
    </location>
</feature>
<dbReference type="Proteomes" id="UP000000628">
    <property type="component" value="Chromosome"/>
</dbReference>
<keyword evidence="2" id="KW-0812">Transmembrane</keyword>
<evidence type="ECO:0000256" key="2">
    <source>
        <dbReference type="SAM" id="Phobius"/>
    </source>
</evidence>
<dbReference type="AlphaFoldDB" id="C7R2S3"/>
<organism evidence="4 5">
    <name type="scientific">Jonesia denitrificans (strain ATCC 14870 / DSM 20603 / BCRC 15368 / CIP 55.134 / JCM 11481 / NBRC 15587 / NCTC 10816 / Prevot 55134)</name>
    <name type="common">Listeria denitrificans</name>
    <dbReference type="NCBI Taxonomy" id="471856"/>
    <lineage>
        <taxon>Bacteria</taxon>
        <taxon>Bacillati</taxon>
        <taxon>Actinomycetota</taxon>
        <taxon>Actinomycetes</taxon>
        <taxon>Micrococcales</taxon>
        <taxon>Jonesiaceae</taxon>
        <taxon>Jonesia</taxon>
    </lineage>
</organism>
<sequence>MRTSPHTTAIARIVVAAVTLVALTGCVRVHTDLTLNNDNTASGEIIFAVSDEFAESLGMTPEEVADALLTTGDGAADQGIGAGATSEEPYQEDSYTGTRYVFEATPINDTANDEALSIIREDDVFVVSGVFEDQLSDPELAGLEDPMLSSMDVRFSITFPGDVIETNGDIDGKTVTWTYTPGEDLVMEARGEATGSGLDILSTPEGGLPGWLIGLLIALSLVLVAIVVVIIVVISRSRRNQAHNDGQVPPPGASPLPQEAGTIYPQEPPAPPTSGSEPPAPPAPTPPAATVDPAHNPTPTPRPDASPTDHDKP</sequence>
<evidence type="ECO:0000259" key="3">
    <source>
        <dbReference type="Pfam" id="PF21946"/>
    </source>
</evidence>
<dbReference type="InterPro" id="IPR053807">
    <property type="entry name" value="LppM"/>
</dbReference>
<feature type="domain" description="LppM" evidence="3">
    <location>
        <begin position="28"/>
        <end position="193"/>
    </location>
</feature>
<dbReference type="EMBL" id="CP001706">
    <property type="protein sequence ID" value="ACV10064.1"/>
    <property type="molecule type" value="Genomic_DNA"/>
</dbReference>
<evidence type="ECO:0000256" key="1">
    <source>
        <dbReference type="SAM" id="MobiDB-lite"/>
    </source>
</evidence>
<proteinExistence type="predicted"/>
<evidence type="ECO:0000313" key="5">
    <source>
        <dbReference type="Proteomes" id="UP000000628"/>
    </source>
</evidence>
<dbReference type="PROSITE" id="PS51257">
    <property type="entry name" value="PROKAR_LIPOPROTEIN"/>
    <property type="match status" value="1"/>
</dbReference>
<feature type="compositionally biased region" description="Pro residues" evidence="1">
    <location>
        <begin position="266"/>
        <end position="287"/>
    </location>
</feature>
<dbReference type="KEGG" id="jde:Jden_2432"/>
<keyword evidence="2" id="KW-0472">Membrane</keyword>
<dbReference type="RefSeq" id="WP_015772675.1">
    <property type="nucleotide sequence ID" value="NC_013174.1"/>
</dbReference>
<feature type="transmembrane region" description="Helical" evidence="2">
    <location>
        <begin position="211"/>
        <end position="234"/>
    </location>
</feature>
<evidence type="ECO:0000313" key="4">
    <source>
        <dbReference type="EMBL" id="ACV10064.1"/>
    </source>
</evidence>